<evidence type="ECO:0000256" key="2">
    <source>
        <dbReference type="ARBA" id="ARBA00022723"/>
    </source>
</evidence>
<dbReference type="AlphaFoldDB" id="A0A846N0Y1"/>
<gene>
    <name evidence="4" type="ORF">FHS83_002453</name>
</gene>
<evidence type="ECO:0000256" key="1">
    <source>
        <dbReference type="ARBA" id="ARBA00010211"/>
    </source>
</evidence>
<keyword evidence="2" id="KW-0479">Metal-binding</keyword>
<feature type="domain" description="Fumarylacetoacetase-like C-terminal" evidence="3">
    <location>
        <begin position="77"/>
        <end position="280"/>
    </location>
</feature>
<dbReference type="Gene3D" id="3.90.850.10">
    <property type="entry name" value="Fumarylacetoacetase-like, C-terminal domain"/>
    <property type="match status" value="1"/>
</dbReference>
<name>A0A846N0Y1_9PROT</name>
<accession>A0A846N0Y1</accession>
<comment type="similarity">
    <text evidence="1">Belongs to the FAH family.</text>
</comment>
<dbReference type="InterPro" id="IPR011234">
    <property type="entry name" value="Fumarylacetoacetase-like_C"/>
</dbReference>
<protein>
    <submittedName>
        <fullName evidence="4">2-keto-4-pentenoate hydratase/2-oxohepta-3-ene-1,7-dioic acid hydratase in catechol pathway</fullName>
    </submittedName>
</protein>
<comment type="caution">
    <text evidence="4">The sequence shown here is derived from an EMBL/GenBank/DDBJ whole genome shotgun (WGS) entry which is preliminary data.</text>
</comment>
<dbReference type="PANTHER" id="PTHR42796:SF4">
    <property type="entry name" value="FUMARYLACETOACETATE HYDROLASE DOMAIN-CONTAINING PROTEIN 2A"/>
    <property type="match status" value="1"/>
</dbReference>
<dbReference type="Proteomes" id="UP000570514">
    <property type="component" value="Unassembled WGS sequence"/>
</dbReference>
<dbReference type="Pfam" id="PF01557">
    <property type="entry name" value="FAA_hydrolase"/>
    <property type="match status" value="1"/>
</dbReference>
<dbReference type="InterPro" id="IPR051121">
    <property type="entry name" value="FAH"/>
</dbReference>
<evidence type="ECO:0000313" key="5">
    <source>
        <dbReference type="Proteomes" id="UP000570514"/>
    </source>
</evidence>
<dbReference type="RefSeq" id="WP_167083250.1">
    <property type="nucleotide sequence ID" value="NZ_BAAADC010000001.1"/>
</dbReference>
<evidence type="ECO:0000313" key="4">
    <source>
        <dbReference type="EMBL" id="NIK89135.1"/>
    </source>
</evidence>
<dbReference type="GO" id="GO:0046872">
    <property type="term" value="F:metal ion binding"/>
    <property type="evidence" value="ECO:0007669"/>
    <property type="project" value="UniProtKB-KW"/>
</dbReference>
<dbReference type="GO" id="GO:0016853">
    <property type="term" value="F:isomerase activity"/>
    <property type="evidence" value="ECO:0007669"/>
    <property type="project" value="UniProtKB-ARBA"/>
</dbReference>
<keyword evidence="5" id="KW-1185">Reference proteome</keyword>
<dbReference type="FunFam" id="3.90.850.10:FF:000002">
    <property type="entry name" value="2-hydroxyhepta-2,4-diene-1,7-dioate isomerase"/>
    <property type="match status" value="1"/>
</dbReference>
<proteinExistence type="inferred from homology"/>
<organism evidence="4 5">
    <name type="scientific">Rhizomicrobium palustre</name>
    <dbReference type="NCBI Taxonomy" id="189966"/>
    <lineage>
        <taxon>Bacteria</taxon>
        <taxon>Pseudomonadati</taxon>
        <taxon>Pseudomonadota</taxon>
        <taxon>Alphaproteobacteria</taxon>
        <taxon>Micropepsales</taxon>
        <taxon>Micropepsaceae</taxon>
        <taxon>Rhizomicrobium</taxon>
    </lineage>
</organism>
<sequence>MRLLRYGPKGSEKPGLLDSEGKLRDLSSIICDITPEILGASHLAELALVVEDRLETLPVVSGNPRLGVPVKGIGKYLGVGLNYHDHSRAHDGNLPPEPIIFSKAISCLNGPNDDVMLPRDTQKPDWEAEMGVFIGKTARYVPVGEALDYVAGYTVVNDISDRGFQNISTQWDKGKGCDTFGPVGPWLVTPDEIPDPHNLDLWLELNGKVMQKSNTRHMIFSIAELISNISSYMTLEPGDLIATGTPLGVGNSFTPPVYLKPGDVLRLGVEKLGEQEQHVVPFR</sequence>
<dbReference type="GO" id="GO:0019752">
    <property type="term" value="P:carboxylic acid metabolic process"/>
    <property type="evidence" value="ECO:0007669"/>
    <property type="project" value="UniProtKB-ARBA"/>
</dbReference>
<reference evidence="4 5" key="1">
    <citation type="submission" date="2020-03" db="EMBL/GenBank/DDBJ databases">
        <title>Genomic Encyclopedia of Type Strains, Phase IV (KMG-IV): sequencing the most valuable type-strain genomes for metagenomic binning, comparative biology and taxonomic classification.</title>
        <authorList>
            <person name="Goeker M."/>
        </authorList>
    </citation>
    <scope>NUCLEOTIDE SEQUENCE [LARGE SCALE GENOMIC DNA]</scope>
    <source>
        <strain evidence="4 5">DSM 19867</strain>
    </source>
</reference>
<dbReference type="EMBL" id="JAASRM010000001">
    <property type="protein sequence ID" value="NIK89135.1"/>
    <property type="molecule type" value="Genomic_DNA"/>
</dbReference>
<dbReference type="InterPro" id="IPR036663">
    <property type="entry name" value="Fumarylacetoacetase_C_sf"/>
</dbReference>
<dbReference type="PANTHER" id="PTHR42796">
    <property type="entry name" value="FUMARYLACETOACETATE HYDROLASE DOMAIN-CONTAINING PROTEIN 2A-RELATED"/>
    <property type="match status" value="1"/>
</dbReference>
<dbReference type="SUPFAM" id="SSF56529">
    <property type="entry name" value="FAH"/>
    <property type="match status" value="1"/>
</dbReference>
<evidence type="ECO:0000259" key="3">
    <source>
        <dbReference type="Pfam" id="PF01557"/>
    </source>
</evidence>